<organism evidence="1 2">
    <name type="scientific">Pristionchus pacificus</name>
    <name type="common">Parasitic nematode worm</name>
    <dbReference type="NCBI Taxonomy" id="54126"/>
    <lineage>
        <taxon>Eukaryota</taxon>
        <taxon>Metazoa</taxon>
        <taxon>Ecdysozoa</taxon>
        <taxon>Nematoda</taxon>
        <taxon>Chromadorea</taxon>
        <taxon>Rhabditida</taxon>
        <taxon>Rhabditina</taxon>
        <taxon>Diplogasteromorpha</taxon>
        <taxon>Diplogasteroidea</taxon>
        <taxon>Neodiplogasteridae</taxon>
        <taxon>Pristionchus</taxon>
    </lineage>
</organism>
<protein>
    <submittedName>
        <fullName evidence="1">Uncharacterized protein</fullName>
    </submittedName>
</protein>
<proteinExistence type="predicted"/>
<gene>
    <name evidence="1" type="primary">WBGene00272166</name>
</gene>
<evidence type="ECO:0000313" key="1">
    <source>
        <dbReference type="EnsemblMetazoa" id="PPA33797.1"/>
    </source>
</evidence>
<sequence length="102" mass="11478">MFYSIFVFLYALIRLLRVWVWSSLQGGDYLKNTQYGLLQGLGIALHATVRPAPWLEKRATSILHHLSDKATATALGRRDVMRNRGQNQETAPNVSDVALLPV</sequence>
<accession>A0A8R1YMB5</accession>
<reference evidence="2" key="1">
    <citation type="journal article" date="2008" name="Nat. Genet.">
        <title>The Pristionchus pacificus genome provides a unique perspective on nematode lifestyle and parasitism.</title>
        <authorList>
            <person name="Dieterich C."/>
            <person name="Clifton S.W."/>
            <person name="Schuster L.N."/>
            <person name="Chinwalla A."/>
            <person name="Delehaunty K."/>
            <person name="Dinkelacker I."/>
            <person name="Fulton L."/>
            <person name="Fulton R."/>
            <person name="Godfrey J."/>
            <person name="Minx P."/>
            <person name="Mitreva M."/>
            <person name="Roeseler W."/>
            <person name="Tian H."/>
            <person name="Witte H."/>
            <person name="Yang S.P."/>
            <person name="Wilson R.K."/>
            <person name="Sommer R.J."/>
        </authorList>
    </citation>
    <scope>NUCLEOTIDE SEQUENCE [LARGE SCALE GENOMIC DNA]</scope>
    <source>
        <strain evidence="2">PS312</strain>
    </source>
</reference>
<keyword evidence="2" id="KW-1185">Reference proteome</keyword>
<accession>A0A454XTB0</accession>
<reference evidence="1" key="2">
    <citation type="submission" date="2022-06" db="UniProtKB">
        <authorList>
            <consortium name="EnsemblMetazoa"/>
        </authorList>
    </citation>
    <scope>IDENTIFICATION</scope>
    <source>
        <strain evidence="1">PS312</strain>
    </source>
</reference>
<dbReference type="AlphaFoldDB" id="A0A454XTB0"/>
<name>A0A454XTB0_PRIPA</name>
<evidence type="ECO:0000313" key="2">
    <source>
        <dbReference type="Proteomes" id="UP000005239"/>
    </source>
</evidence>
<dbReference type="EnsemblMetazoa" id="PPA33797.1">
    <property type="protein sequence ID" value="PPA33797.1"/>
    <property type="gene ID" value="WBGene00272166"/>
</dbReference>
<dbReference type="Proteomes" id="UP000005239">
    <property type="component" value="Unassembled WGS sequence"/>
</dbReference>